<dbReference type="SUPFAM" id="SSF48264">
    <property type="entry name" value="Cytochrome P450"/>
    <property type="match status" value="1"/>
</dbReference>
<dbReference type="InterPro" id="IPR017972">
    <property type="entry name" value="Cyt_P450_CS"/>
</dbReference>
<dbReference type="OMA" id="PWIFCIS"/>
<dbReference type="VEuPathDB" id="FungiDB:TSTA_060690"/>
<evidence type="ECO:0000256" key="4">
    <source>
        <dbReference type="ARBA" id="ARBA00023002"/>
    </source>
</evidence>
<dbReference type="Proteomes" id="UP000001745">
    <property type="component" value="Unassembled WGS sequence"/>
</dbReference>
<dbReference type="EMBL" id="EQ962652">
    <property type="protein sequence ID" value="EED22577.1"/>
    <property type="molecule type" value="Genomic_DNA"/>
</dbReference>
<dbReference type="GeneID" id="8108602"/>
<dbReference type="STRING" id="441959.B8LUA5"/>
<comment type="cofactor">
    <cofactor evidence="1 6">
        <name>heme</name>
        <dbReference type="ChEBI" id="CHEBI:30413"/>
    </cofactor>
</comment>
<dbReference type="CDD" id="cd11062">
    <property type="entry name" value="CYP58-like"/>
    <property type="match status" value="1"/>
</dbReference>
<name>B8LUA5_TALSN</name>
<comment type="similarity">
    <text evidence="2 7">Belongs to the cytochrome P450 family.</text>
</comment>
<dbReference type="PROSITE" id="PS00086">
    <property type="entry name" value="CYTOCHROME_P450"/>
    <property type="match status" value="1"/>
</dbReference>
<feature type="transmembrane region" description="Helical" evidence="8">
    <location>
        <begin position="14"/>
        <end position="34"/>
    </location>
</feature>
<dbReference type="GO" id="GO:0004497">
    <property type="term" value="F:monooxygenase activity"/>
    <property type="evidence" value="ECO:0007669"/>
    <property type="project" value="UniProtKB-KW"/>
</dbReference>
<evidence type="ECO:0000313" key="10">
    <source>
        <dbReference type="Proteomes" id="UP000001745"/>
    </source>
</evidence>
<evidence type="ECO:0000256" key="7">
    <source>
        <dbReference type="RuleBase" id="RU000461"/>
    </source>
</evidence>
<dbReference type="InParanoid" id="B8LUA5"/>
<proteinExistence type="inferred from homology"/>
<protein>
    <submittedName>
        <fullName evidence="9">Cytochrome P450, putative</fullName>
    </submittedName>
</protein>
<keyword evidence="4 7" id="KW-0560">Oxidoreductase</keyword>
<dbReference type="OrthoDB" id="3945418at2759"/>
<sequence length="514" mass="57463">MALLQNLLTTVSKMSSWTLLLSIIGLFPVCLALYRLFLHPLSHIPGPWFACISSAFLHIICYQGTESRVFAHYHRKYKSPVLRIAPNSVSVSDGAALHTIYVAGGGLPKDSRYRNFRIEGHETIFSSINPAFRDLRAKAVLPLFAPSRIRTSGENNGAIQQSVEKFVALLEKEKQEACQGRGNHHRVDILDLTSKLSIDILTGYLFDKVYGGLNEHDNNNKMNIGSSVPKHKRLSATPFVLAIVAFSRFSLLPNWIFTIVFSIWFRVAMRETDLVVSLGKVESFMNELMAETETQLGRPGVSMEETRSQCKGVMFAGADSTALVQSTILFHLIQQPAVLTRLKAEVEGTTPSTELQSLPYLRAVFREGLRLALTNPTRMTRIVTTPDAKGINVSGFHLPPGTIVGAAPYIFHLNEEVFPDPLKFQPERWLEEKRDGPGESQLRALRDRDTFPFGLGGRICLGRNLATYQVLSTTKAIVQSGVLEGARTCQERIEMIGWFNAEIKEHHLEIEWNS</sequence>
<evidence type="ECO:0000256" key="6">
    <source>
        <dbReference type="PIRSR" id="PIRSR602403-1"/>
    </source>
</evidence>
<evidence type="ECO:0000256" key="3">
    <source>
        <dbReference type="ARBA" id="ARBA00022723"/>
    </source>
</evidence>
<evidence type="ECO:0000313" key="9">
    <source>
        <dbReference type="EMBL" id="EED22577.1"/>
    </source>
</evidence>
<dbReference type="AlphaFoldDB" id="B8LUA5"/>
<keyword evidence="6 7" id="KW-0349">Heme</keyword>
<feature type="transmembrane region" description="Helical" evidence="8">
    <location>
        <begin position="239"/>
        <end position="265"/>
    </location>
</feature>
<dbReference type="Gene3D" id="1.10.630.10">
    <property type="entry name" value="Cytochrome P450"/>
    <property type="match status" value="1"/>
</dbReference>
<keyword evidence="5 6" id="KW-0408">Iron</keyword>
<evidence type="ECO:0000256" key="2">
    <source>
        <dbReference type="ARBA" id="ARBA00010617"/>
    </source>
</evidence>
<dbReference type="InterPro" id="IPR050121">
    <property type="entry name" value="Cytochrome_P450_monoxygenase"/>
</dbReference>
<keyword evidence="7" id="KW-0503">Monooxygenase</keyword>
<evidence type="ECO:0000256" key="8">
    <source>
        <dbReference type="SAM" id="Phobius"/>
    </source>
</evidence>
<keyword evidence="8" id="KW-0812">Transmembrane</keyword>
<keyword evidence="8" id="KW-1133">Transmembrane helix</keyword>
<dbReference type="eggNOG" id="KOG0159">
    <property type="taxonomic scope" value="Eukaryota"/>
</dbReference>
<dbReference type="PANTHER" id="PTHR24305">
    <property type="entry name" value="CYTOCHROME P450"/>
    <property type="match status" value="1"/>
</dbReference>
<dbReference type="InterPro" id="IPR001128">
    <property type="entry name" value="Cyt_P450"/>
</dbReference>
<dbReference type="RefSeq" id="XP_002339964.1">
    <property type="nucleotide sequence ID" value="XM_002339923.1"/>
</dbReference>
<keyword evidence="10" id="KW-1185">Reference proteome</keyword>
<dbReference type="PRINTS" id="PR00465">
    <property type="entry name" value="EP450IV"/>
</dbReference>
<dbReference type="GO" id="GO:0005506">
    <property type="term" value="F:iron ion binding"/>
    <property type="evidence" value="ECO:0007669"/>
    <property type="project" value="InterPro"/>
</dbReference>
<keyword evidence="3 6" id="KW-0479">Metal-binding</keyword>
<evidence type="ECO:0000256" key="1">
    <source>
        <dbReference type="ARBA" id="ARBA00001971"/>
    </source>
</evidence>
<dbReference type="GO" id="GO:0020037">
    <property type="term" value="F:heme binding"/>
    <property type="evidence" value="ECO:0007669"/>
    <property type="project" value="InterPro"/>
</dbReference>
<dbReference type="PhylomeDB" id="B8LUA5"/>
<dbReference type="GO" id="GO:0016705">
    <property type="term" value="F:oxidoreductase activity, acting on paired donors, with incorporation or reduction of molecular oxygen"/>
    <property type="evidence" value="ECO:0007669"/>
    <property type="project" value="InterPro"/>
</dbReference>
<dbReference type="InterPro" id="IPR002403">
    <property type="entry name" value="Cyt_P450_E_grp-IV"/>
</dbReference>
<keyword evidence="8" id="KW-0472">Membrane</keyword>
<reference evidence="10" key="1">
    <citation type="journal article" date="2015" name="Genome Announc.">
        <title>Genome sequence of the AIDS-associated pathogen Penicillium marneffei (ATCC18224) and its near taxonomic relative Talaromyces stipitatus (ATCC10500).</title>
        <authorList>
            <person name="Nierman W.C."/>
            <person name="Fedorova-Abrams N.D."/>
            <person name="Andrianopoulos A."/>
        </authorList>
    </citation>
    <scope>NUCLEOTIDE SEQUENCE [LARGE SCALE GENOMIC DNA]</scope>
    <source>
        <strain evidence="10">ATCC 10500 / CBS 375.48 / QM 6759 / NRRL 1006</strain>
    </source>
</reference>
<evidence type="ECO:0000256" key="5">
    <source>
        <dbReference type="ARBA" id="ARBA00023004"/>
    </source>
</evidence>
<gene>
    <name evidence="9" type="ORF">TSTA_060690</name>
</gene>
<organism evidence="9 10">
    <name type="scientific">Talaromyces stipitatus (strain ATCC 10500 / CBS 375.48 / QM 6759 / NRRL 1006)</name>
    <name type="common">Penicillium stipitatum</name>
    <dbReference type="NCBI Taxonomy" id="441959"/>
    <lineage>
        <taxon>Eukaryota</taxon>
        <taxon>Fungi</taxon>
        <taxon>Dikarya</taxon>
        <taxon>Ascomycota</taxon>
        <taxon>Pezizomycotina</taxon>
        <taxon>Eurotiomycetes</taxon>
        <taxon>Eurotiomycetidae</taxon>
        <taxon>Eurotiales</taxon>
        <taxon>Trichocomaceae</taxon>
        <taxon>Talaromyces</taxon>
        <taxon>Talaromyces sect. Talaromyces</taxon>
    </lineage>
</organism>
<accession>B8LUA5</accession>
<dbReference type="InterPro" id="IPR036396">
    <property type="entry name" value="Cyt_P450_sf"/>
</dbReference>
<dbReference type="HOGENOM" id="CLU_001570_14_2_1"/>
<dbReference type="Pfam" id="PF00067">
    <property type="entry name" value="p450"/>
    <property type="match status" value="1"/>
</dbReference>
<dbReference type="PANTHER" id="PTHR24305:SF156">
    <property type="entry name" value="P450, PUTATIVE (EUROFUNG)-RELATED"/>
    <property type="match status" value="1"/>
</dbReference>
<dbReference type="PRINTS" id="PR00385">
    <property type="entry name" value="P450"/>
</dbReference>
<feature type="binding site" description="axial binding residue" evidence="6">
    <location>
        <position position="460"/>
    </location>
    <ligand>
        <name>heme</name>
        <dbReference type="ChEBI" id="CHEBI:30413"/>
    </ligand>
    <ligandPart>
        <name>Fe</name>
        <dbReference type="ChEBI" id="CHEBI:18248"/>
    </ligandPart>
</feature>